<dbReference type="PANTHER" id="PTHR23121">
    <property type="entry name" value="SODIUM-DEPENDENT GLUCOSE TRANSPORTER 1"/>
    <property type="match status" value="1"/>
</dbReference>
<feature type="transmembrane region" description="Helical" evidence="4">
    <location>
        <begin position="256"/>
        <end position="281"/>
    </location>
</feature>
<feature type="transmembrane region" description="Helical" evidence="4">
    <location>
        <begin position="112"/>
        <end position="135"/>
    </location>
</feature>
<feature type="transmembrane region" description="Helical" evidence="4">
    <location>
        <begin position="411"/>
        <end position="434"/>
    </location>
</feature>
<evidence type="ECO:0000256" key="3">
    <source>
        <dbReference type="ARBA" id="ARBA00023136"/>
    </source>
</evidence>
<keyword evidence="1 4" id="KW-0812">Transmembrane</keyword>
<dbReference type="SUPFAM" id="SSF103473">
    <property type="entry name" value="MFS general substrate transporter"/>
    <property type="match status" value="1"/>
</dbReference>
<evidence type="ECO:0000256" key="1">
    <source>
        <dbReference type="ARBA" id="ARBA00022692"/>
    </source>
</evidence>
<keyword evidence="5" id="KW-0762">Sugar transport</keyword>
<feature type="transmembrane region" description="Helical" evidence="4">
    <location>
        <begin position="323"/>
        <end position="343"/>
    </location>
</feature>
<dbReference type="Proteomes" id="UP001151699">
    <property type="component" value="Chromosome X"/>
</dbReference>
<comment type="caution">
    <text evidence="5">The sequence shown here is derived from an EMBL/GenBank/DDBJ whole genome shotgun (WGS) entry which is preliminary data.</text>
</comment>
<dbReference type="PANTHER" id="PTHR23121:SF9">
    <property type="entry name" value="SODIUM-DEPENDENT GLUCOSE TRANSPORTER 1"/>
    <property type="match status" value="1"/>
</dbReference>
<feature type="transmembrane region" description="Helical" evidence="4">
    <location>
        <begin position="349"/>
        <end position="371"/>
    </location>
</feature>
<sequence>MGDESVEQGQPKPHSKKLKVLTTAAVYFGNIGLGYYVNAIPPALEDIRLQYGAEIDEISVVFTIELILYCVGAITYGIVTKYINRQTVSIGALAGMAFSLYMIPHIPNIKVFFVIGGVVGVASGLYDALQIVWIVEIWQEKCAPFILAQHLFFAIGTNIPSILIAPFLSTDKTTTSRIYIPFTILGAITTLALLFQILLFTFCRYHTPPIYANDVSDKLTSTNASQAQNEQASHDTSIVGTDSSSIMGMNKTKLQLIIISGMFLGAYMGMEVCTLQFVPIFGQYSELHMTESAAAYVLSGLTGMFALGRAIGLVLIFKMQPEAILCINCFLVVVGNLILLLWASYNLTMFWVGCVILGAGFSTMYPAFCAFMEKYLVITNSIGSFFCVVGSVFASIYPLIVGHLIKQRAVVLTYTNFFSTVACILSIVWGYIIVRTVKTRV</sequence>
<organism evidence="5 6">
    <name type="scientific">Pseudolycoriella hygida</name>
    <dbReference type="NCBI Taxonomy" id="35572"/>
    <lineage>
        <taxon>Eukaryota</taxon>
        <taxon>Metazoa</taxon>
        <taxon>Ecdysozoa</taxon>
        <taxon>Arthropoda</taxon>
        <taxon>Hexapoda</taxon>
        <taxon>Insecta</taxon>
        <taxon>Pterygota</taxon>
        <taxon>Neoptera</taxon>
        <taxon>Endopterygota</taxon>
        <taxon>Diptera</taxon>
        <taxon>Nematocera</taxon>
        <taxon>Sciaroidea</taxon>
        <taxon>Sciaridae</taxon>
        <taxon>Pseudolycoriella</taxon>
    </lineage>
</organism>
<keyword evidence="3 4" id="KW-0472">Membrane</keyword>
<feature type="transmembrane region" description="Helical" evidence="4">
    <location>
        <begin position="20"/>
        <end position="38"/>
    </location>
</feature>
<feature type="transmembrane region" description="Helical" evidence="4">
    <location>
        <begin position="180"/>
        <end position="202"/>
    </location>
</feature>
<evidence type="ECO:0000313" key="6">
    <source>
        <dbReference type="Proteomes" id="UP001151699"/>
    </source>
</evidence>
<proteinExistence type="predicted"/>
<evidence type="ECO:0000313" key="5">
    <source>
        <dbReference type="EMBL" id="KAJ6640088.1"/>
    </source>
</evidence>
<feature type="transmembrane region" description="Helical" evidence="4">
    <location>
        <begin position="147"/>
        <end position="168"/>
    </location>
</feature>
<evidence type="ECO:0000256" key="2">
    <source>
        <dbReference type="ARBA" id="ARBA00022989"/>
    </source>
</evidence>
<gene>
    <name evidence="5" type="primary">mfsd4b_3</name>
    <name evidence="5" type="ORF">Bhyg_12837</name>
</gene>
<keyword evidence="5" id="KW-0813">Transport</keyword>
<reference evidence="5" key="1">
    <citation type="submission" date="2022-07" db="EMBL/GenBank/DDBJ databases">
        <authorList>
            <person name="Trinca V."/>
            <person name="Uliana J.V.C."/>
            <person name="Torres T.T."/>
            <person name="Ward R.J."/>
            <person name="Monesi N."/>
        </authorList>
    </citation>
    <scope>NUCLEOTIDE SEQUENCE</scope>
    <source>
        <strain evidence="5">HSMRA1968</strain>
        <tissue evidence="5">Whole embryos</tissue>
    </source>
</reference>
<dbReference type="OrthoDB" id="18420at2759"/>
<accession>A0A9Q0MYA1</accession>
<dbReference type="Gene3D" id="1.20.1250.20">
    <property type="entry name" value="MFS general substrate transporter like domains"/>
    <property type="match status" value="2"/>
</dbReference>
<feature type="transmembrane region" description="Helical" evidence="4">
    <location>
        <begin position="88"/>
        <end position="106"/>
    </location>
</feature>
<evidence type="ECO:0000256" key="4">
    <source>
        <dbReference type="SAM" id="Phobius"/>
    </source>
</evidence>
<keyword evidence="2 4" id="KW-1133">Transmembrane helix</keyword>
<name>A0A9Q0MYA1_9DIPT</name>
<dbReference type="InterPro" id="IPR036259">
    <property type="entry name" value="MFS_trans_sf"/>
</dbReference>
<feature type="transmembrane region" description="Helical" evidence="4">
    <location>
        <begin position="58"/>
        <end position="79"/>
    </location>
</feature>
<protein>
    <submittedName>
        <fullName evidence="5">Sodium-dependent glucose transporter 1</fullName>
    </submittedName>
</protein>
<keyword evidence="6" id="KW-1185">Reference proteome</keyword>
<feature type="transmembrane region" description="Helical" evidence="4">
    <location>
        <begin position="383"/>
        <end position="405"/>
    </location>
</feature>
<dbReference type="AlphaFoldDB" id="A0A9Q0MYA1"/>
<dbReference type="InterPro" id="IPR011701">
    <property type="entry name" value="MFS"/>
</dbReference>
<dbReference type="EMBL" id="WJQU01000003">
    <property type="protein sequence ID" value="KAJ6640088.1"/>
    <property type="molecule type" value="Genomic_DNA"/>
</dbReference>
<dbReference type="GO" id="GO:0022857">
    <property type="term" value="F:transmembrane transporter activity"/>
    <property type="evidence" value="ECO:0007669"/>
    <property type="project" value="InterPro"/>
</dbReference>
<dbReference type="Pfam" id="PF07690">
    <property type="entry name" value="MFS_1"/>
    <property type="match status" value="1"/>
</dbReference>
<feature type="transmembrane region" description="Helical" evidence="4">
    <location>
        <begin position="293"/>
        <end position="316"/>
    </location>
</feature>